<name>A0ABD0QL92_CIRMR</name>
<comment type="caution">
    <text evidence="1">The sequence shown here is derived from an EMBL/GenBank/DDBJ whole genome shotgun (WGS) entry which is preliminary data.</text>
</comment>
<sequence>GLNAYGQFWEMVKSHWVEFLPIFTNMHEPLTRSTFRDLFQIQWSKSGTKKREAEEETIYYWELVLKMIEDKKLKAPQDELHFEEILAFVTGADEKPSIDFYQPEQRGSRLPYSNTCMMGLFLPRVVKNE</sequence>
<feature type="non-terminal residue" evidence="1">
    <location>
        <position position="1"/>
    </location>
</feature>
<dbReference type="SUPFAM" id="SSF56204">
    <property type="entry name" value="Hect, E3 ligase catalytic domain"/>
    <property type="match status" value="1"/>
</dbReference>
<feature type="non-terminal residue" evidence="1">
    <location>
        <position position="129"/>
    </location>
</feature>
<evidence type="ECO:0000313" key="2">
    <source>
        <dbReference type="Proteomes" id="UP001529510"/>
    </source>
</evidence>
<dbReference type="InterPro" id="IPR035983">
    <property type="entry name" value="Hect_E3_ubiquitin_ligase"/>
</dbReference>
<dbReference type="Proteomes" id="UP001529510">
    <property type="component" value="Unassembled WGS sequence"/>
</dbReference>
<dbReference type="Gene3D" id="3.30.2410.10">
    <property type="entry name" value="Hect, E3 ligase catalytic domain"/>
    <property type="match status" value="1"/>
</dbReference>
<organism evidence="1 2">
    <name type="scientific">Cirrhinus mrigala</name>
    <name type="common">Mrigala</name>
    <dbReference type="NCBI Taxonomy" id="683832"/>
    <lineage>
        <taxon>Eukaryota</taxon>
        <taxon>Metazoa</taxon>
        <taxon>Chordata</taxon>
        <taxon>Craniata</taxon>
        <taxon>Vertebrata</taxon>
        <taxon>Euteleostomi</taxon>
        <taxon>Actinopterygii</taxon>
        <taxon>Neopterygii</taxon>
        <taxon>Teleostei</taxon>
        <taxon>Ostariophysi</taxon>
        <taxon>Cypriniformes</taxon>
        <taxon>Cyprinidae</taxon>
        <taxon>Labeoninae</taxon>
        <taxon>Labeonini</taxon>
        <taxon>Cirrhinus</taxon>
    </lineage>
</organism>
<reference evidence="1 2" key="1">
    <citation type="submission" date="2024-05" db="EMBL/GenBank/DDBJ databases">
        <title>Genome sequencing and assembly of Indian major carp, Cirrhinus mrigala (Hamilton, 1822).</title>
        <authorList>
            <person name="Mohindra V."/>
            <person name="Chowdhury L.M."/>
            <person name="Lal K."/>
            <person name="Jena J.K."/>
        </authorList>
    </citation>
    <scope>NUCLEOTIDE SEQUENCE [LARGE SCALE GENOMIC DNA]</scope>
    <source>
        <strain evidence="1">CM1030</strain>
        <tissue evidence="1">Blood</tissue>
    </source>
</reference>
<proteinExistence type="predicted"/>
<evidence type="ECO:0000313" key="1">
    <source>
        <dbReference type="EMBL" id="KAL0186550.1"/>
    </source>
</evidence>
<keyword evidence="2" id="KW-1185">Reference proteome</keyword>
<protein>
    <submittedName>
        <fullName evidence="1">Uncharacterized protein</fullName>
    </submittedName>
</protein>
<dbReference type="EMBL" id="JAMKFB020000008">
    <property type="protein sequence ID" value="KAL0186550.1"/>
    <property type="molecule type" value="Genomic_DNA"/>
</dbReference>
<accession>A0ABD0QL92</accession>
<dbReference type="AlphaFoldDB" id="A0ABD0QL92"/>
<gene>
    <name evidence="1" type="ORF">M9458_018220</name>
</gene>